<dbReference type="EMBL" id="FUWH01000002">
    <property type="protein sequence ID" value="SJZ48608.1"/>
    <property type="molecule type" value="Genomic_DNA"/>
</dbReference>
<feature type="transmembrane region" description="Helical" evidence="6">
    <location>
        <begin position="373"/>
        <end position="393"/>
    </location>
</feature>
<accession>A0A1T4L1Y6</accession>
<evidence type="ECO:0000256" key="4">
    <source>
        <dbReference type="ARBA" id="ARBA00022989"/>
    </source>
</evidence>
<evidence type="ECO:0000256" key="5">
    <source>
        <dbReference type="ARBA" id="ARBA00023136"/>
    </source>
</evidence>
<keyword evidence="4 6" id="KW-1133">Transmembrane helix</keyword>
<protein>
    <submittedName>
        <fullName evidence="9">Duplicated orphan permease</fullName>
    </submittedName>
</protein>
<dbReference type="Pfam" id="PF02687">
    <property type="entry name" value="FtsX"/>
    <property type="match status" value="2"/>
</dbReference>
<dbReference type="PROSITE" id="PS51257">
    <property type="entry name" value="PROKAR_LIPOPROTEIN"/>
    <property type="match status" value="1"/>
</dbReference>
<dbReference type="GO" id="GO:0005886">
    <property type="term" value="C:plasma membrane"/>
    <property type="evidence" value="ECO:0007669"/>
    <property type="project" value="UniProtKB-SubCell"/>
</dbReference>
<feature type="transmembrane region" description="Helical" evidence="6">
    <location>
        <begin position="670"/>
        <end position="691"/>
    </location>
</feature>
<evidence type="ECO:0000313" key="10">
    <source>
        <dbReference type="Proteomes" id="UP000190888"/>
    </source>
</evidence>
<reference evidence="9 10" key="1">
    <citation type="submission" date="2017-02" db="EMBL/GenBank/DDBJ databases">
        <authorList>
            <person name="Peterson S.W."/>
        </authorList>
    </citation>
    <scope>NUCLEOTIDE SEQUENCE [LARGE SCALE GENOMIC DNA]</scope>
    <source>
        <strain evidence="9 10">DSM 22335</strain>
    </source>
</reference>
<feature type="transmembrane region" description="Helical" evidence="6">
    <location>
        <begin position="414"/>
        <end position="438"/>
    </location>
</feature>
<dbReference type="PANTHER" id="PTHR30572">
    <property type="entry name" value="MEMBRANE COMPONENT OF TRANSPORTER-RELATED"/>
    <property type="match status" value="1"/>
</dbReference>
<feature type="transmembrane region" description="Helical" evidence="6">
    <location>
        <begin position="719"/>
        <end position="738"/>
    </location>
</feature>
<feature type="domain" description="MacB-like periplasmic core" evidence="8">
    <location>
        <begin position="425"/>
        <end position="628"/>
    </location>
</feature>
<dbReference type="PANTHER" id="PTHR30572:SF18">
    <property type="entry name" value="ABC-TYPE MACROLIDE FAMILY EXPORT SYSTEM PERMEASE COMPONENT 2"/>
    <property type="match status" value="1"/>
</dbReference>
<evidence type="ECO:0000256" key="3">
    <source>
        <dbReference type="ARBA" id="ARBA00022692"/>
    </source>
</evidence>
<name>A0A1T4L1Y6_9BACT</name>
<evidence type="ECO:0000256" key="6">
    <source>
        <dbReference type="SAM" id="Phobius"/>
    </source>
</evidence>
<feature type="domain" description="ABC3 transporter permease C-terminal" evidence="7">
    <location>
        <begin position="670"/>
        <end position="779"/>
    </location>
</feature>
<dbReference type="STRING" id="413434.SAMN04488132_102252"/>
<organism evidence="9 10">
    <name type="scientific">Sediminibacterium ginsengisoli</name>
    <dbReference type="NCBI Taxonomy" id="413434"/>
    <lineage>
        <taxon>Bacteria</taxon>
        <taxon>Pseudomonadati</taxon>
        <taxon>Bacteroidota</taxon>
        <taxon>Chitinophagia</taxon>
        <taxon>Chitinophagales</taxon>
        <taxon>Chitinophagaceae</taxon>
        <taxon>Sediminibacterium</taxon>
    </lineage>
</organism>
<keyword evidence="2" id="KW-1003">Cell membrane</keyword>
<feature type="transmembrane region" description="Helical" evidence="6">
    <location>
        <begin position="331"/>
        <end position="353"/>
    </location>
</feature>
<evidence type="ECO:0000313" key="9">
    <source>
        <dbReference type="EMBL" id="SJZ48608.1"/>
    </source>
</evidence>
<keyword evidence="10" id="KW-1185">Reference proteome</keyword>
<dbReference type="GO" id="GO:0022857">
    <property type="term" value="F:transmembrane transporter activity"/>
    <property type="evidence" value="ECO:0007669"/>
    <property type="project" value="TreeGrafter"/>
</dbReference>
<evidence type="ECO:0000259" key="8">
    <source>
        <dbReference type="Pfam" id="PF12704"/>
    </source>
</evidence>
<dbReference type="Pfam" id="PF12704">
    <property type="entry name" value="MacB_PCD"/>
    <property type="match status" value="2"/>
</dbReference>
<evidence type="ECO:0000256" key="1">
    <source>
        <dbReference type="ARBA" id="ARBA00004651"/>
    </source>
</evidence>
<comment type="subcellular location">
    <subcellularLocation>
        <location evidence="1">Cell membrane</location>
        <topology evidence="1">Multi-pass membrane protein</topology>
    </subcellularLocation>
</comment>
<dbReference type="OrthoDB" id="5933722at2"/>
<feature type="transmembrane region" description="Helical" evidence="6">
    <location>
        <begin position="21"/>
        <end position="41"/>
    </location>
</feature>
<evidence type="ECO:0000256" key="2">
    <source>
        <dbReference type="ARBA" id="ARBA00022475"/>
    </source>
</evidence>
<feature type="transmembrane region" description="Helical" evidence="6">
    <location>
        <begin position="750"/>
        <end position="773"/>
    </location>
</feature>
<keyword evidence="3 6" id="KW-0812">Transmembrane</keyword>
<dbReference type="RefSeq" id="WP_078830494.1">
    <property type="nucleotide sequence ID" value="NZ_FUWH01000002.1"/>
</dbReference>
<gene>
    <name evidence="9" type="ORF">SAMN04488132_102252</name>
</gene>
<dbReference type="InterPro" id="IPR025857">
    <property type="entry name" value="MacB_PCD"/>
</dbReference>
<feature type="domain" description="ABC3 transporter permease C-terminal" evidence="7">
    <location>
        <begin position="281"/>
        <end position="398"/>
    </location>
</feature>
<evidence type="ECO:0000259" key="7">
    <source>
        <dbReference type="Pfam" id="PF02687"/>
    </source>
</evidence>
<feature type="transmembrane region" description="Helical" evidence="6">
    <location>
        <begin position="276"/>
        <end position="298"/>
    </location>
</feature>
<proteinExistence type="predicted"/>
<dbReference type="Proteomes" id="UP000190888">
    <property type="component" value="Unassembled WGS sequence"/>
</dbReference>
<dbReference type="AlphaFoldDB" id="A0A1T4L1Y6"/>
<sequence>MIRHFFKTTIRNLFRNKTYSFLNIFGLAIGIACAGLIFLWVEDETTYDNSYAKKDQLYAIRTNQTYDGLTRTFSSSPGPLAQAIKTEIPGIVNTCRVNNMNSLFTIGEKSVYKRGAYVDPSYLSMFTPELIAGDAKHALDQLNSVIISEKMATVFFGNPLSAAGKMIKLDNNQEMLVSAVMKNRPANTTMEHEWLAPYQNFYLKNDWLNNWGSNGTNTYAELAPGANLAAIQQKLHGFIARKAEGAIADPFLFAMSDWRLRDEFQDGKQKGGRIEYIRLFIVVAWIILLIACINFMNLATARSEKRAREVGVRKVLGAGKRSMIFQFIGEALFMAVVAAAAGLLLISIALPFFNIMIEKKISMNLTQPSHLSALLLIAVICGFVAGSYPALYLSSFNPVYVFKGIKIKSGSAAFIRKGLVVLQFSLSVLFIISTVIVYQQIQHVKNRDLGYDKDNLLSVEVHGDMVKNFTAIRQDLLNSGYIENAGLNSFNTISVGNNTSGLEWQGKEPGRDILISNRYVSPELIRTLNIQMQEGRTFESTGADSNNVIISASFAALMGPGSALGKIIRKPDNSESGYRQLTVVGITRDFLYGDMYGQKSDPVIFYADPSSARFLYIRSKKDADTKKMLAVTENILKKHNPAYPFDYRFVNEQFNAVFKSEMLVGQLSRIFAILAVIISCLGLFGLAAYTAERRTKEIGIRKILGASTAGITKLLSREFLQLVLISNIIAFPAAWWVMNKWLQSYHYRITISWWVFAAAGIAALLIAIATVSVQSVRAAMASPVKNLRTE</sequence>
<dbReference type="InterPro" id="IPR003838">
    <property type="entry name" value="ABC3_permease_C"/>
</dbReference>
<feature type="domain" description="MacB-like periplasmic core" evidence="8">
    <location>
        <begin position="20"/>
        <end position="235"/>
    </location>
</feature>
<keyword evidence="5 6" id="KW-0472">Membrane</keyword>
<dbReference type="InterPro" id="IPR050250">
    <property type="entry name" value="Macrolide_Exporter_MacB"/>
</dbReference>